<comment type="caution">
    <text evidence="2">The sequence shown here is derived from an EMBL/GenBank/DDBJ whole genome shotgun (WGS) entry which is preliminary data.</text>
</comment>
<dbReference type="RefSeq" id="XP_064767043.1">
    <property type="nucleotide sequence ID" value="XM_064910098.1"/>
</dbReference>
<organism evidence="2 3">
    <name type="scientific">Myxozyma melibiosi</name>
    <dbReference type="NCBI Taxonomy" id="54550"/>
    <lineage>
        <taxon>Eukaryota</taxon>
        <taxon>Fungi</taxon>
        <taxon>Dikarya</taxon>
        <taxon>Ascomycota</taxon>
        <taxon>Saccharomycotina</taxon>
        <taxon>Lipomycetes</taxon>
        <taxon>Lipomycetales</taxon>
        <taxon>Lipomycetaceae</taxon>
        <taxon>Myxozyma</taxon>
    </lineage>
</organism>
<feature type="transmembrane region" description="Helical" evidence="1">
    <location>
        <begin position="126"/>
        <end position="149"/>
    </location>
</feature>
<gene>
    <name evidence="2" type="ORF">BZA70DRAFT_198075</name>
</gene>
<dbReference type="GeneID" id="90035610"/>
<reference evidence="2 3" key="1">
    <citation type="submission" date="2024-03" db="EMBL/GenBank/DDBJ databases">
        <title>Genome-scale model development and genomic sequencing of the oleaginous clade Lipomyces.</title>
        <authorList>
            <consortium name="Lawrence Berkeley National Laboratory"/>
            <person name="Czajka J.J."/>
            <person name="Han Y."/>
            <person name="Kim J."/>
            <person name="Mondo S.J."/>
            <person name="Hofstad B.A."/>
            <person name="Robles A."/>
            <person name="Haridas S."/>
            <person name="Riley R."/>
            <person name="LaButti K."/>
            <person name="Pangilinan J."/>
            <person name="Andreopoulos W."/>
            <person name="Lipzen A."/>
            <person name="Yan J."/>
            <person name="Wang M."/>
            <person name="Ng V."/>
            <person name="Grigoriev I.V."/>
            <person name="Spatafora J.W."/>
            <person name="Magnuson J.K."/>
            <person name="Baker S.E."/>
            <person name="Pomraning K.R."/>
        </authorList>
    </citation>
    <scope>NUCLEOTIDE SEQUENCE [LARGE SCALE GENOMIC DNA]</scope>
    <source>
        <strain evidence="2 3">Phaff 52-87</strain>
    </source>
</reference>
<accession>A0ABR1F2D9</accession>
<evidence type="ECO:0000313" key="2">
    <source>
        <dbReference type="EMBL" id="KAK7204010.1"/>
    </source>
</evidence>
<dbReference type="EMBL" id="JBBJBU010000009">
    <property type="protein sequence ID" value="KAK7204010.1"/>
    <property type="molecule type" value="Genomic_DNA"/>
</dbReference>
<proteinExistence type="predicted"/>
<keyword evidence="1" id="KW-0472">Membrane</keyword>
<keyword evidence="3" id="KW-1185">Reference proteome</keyword>
<keyword evidence="1" id="KW-0812">Transmembrane</keyword>
<protein>
    <submittedName>
        <fullName evidence="2">Uncharacterized protein</fullName>
    </submittedName>
</protein>
<dbReference type="Proteomes" id="UP001498771">
    <property type="component" value="Unassembled WGS sequence"/>
</dbReference>
<evidence type="ECO:0000313" key="3">
    <source>
        <dbReference type="Proteomes" id="UP001498771"/>
    </source>
</evidence>
<feature type="transmembrane region" description="Helical" evidence="1">
    <location>
        <begin position="84"/>
        <end position="106"/>
    </location>
</feature>
<sequence>MCFPWLWLSRSKSEKKSPEQKSKRIQTPHVHALPIVVRPLTPCHARSGVRKAHDWHALPLICIPCARYLSAAARWHARRRMCRLAAIWLVAAAVIAYPEVMIGIRIPPPRSGFLAVPVTQRSYADICYLFHLSIYLSIYLNSASTPYLAHHHNFHRRRRRSYLIIDHSIFLRQSGGVRPRPERGRI</sequence>
<keyword evidence="1" id="KW-1133">Transmembrane helix</keyword>
<evidence type="ECO:0000256" key="1">
    <source>
        <dbReference type="SAM" id="Phobius"/>
    </source>
</evidence>
<name>A0ABR1F2D9_9ASCO</name>